<proteinExistence type="predicted"/>
<dbReference type="RefSeq" id="WP_171834361.1">
    <property type="nucleotide sequence ID" value="NZ_CP053710.1"/>
</dbReference>
<dbReference type="KEGG" id="lck:HN018_25360"/>
<keyword evidence="2" id="KW-1185">Reference proteome</keyword>
<geneLocation type="plasmid" evidence="1 2">
    <name>unnamed2</name>
</geneLocation>
<evidence type="ECO:0000313" key="1">
    <source>
        <dbReference type="EMBL" id="QKE93496.1"/>
    </source>
</evidence>
<keyword evidence="1" id="KW-0614">Plasmid</keyword>
<name>A0A6M8HZ11_9PROT</name>
<dbReference type="Proteomes" id="UP000500767">
    <property type="component" value="Plasmid unnamed2"/>
</dbReference>
<accession>A0A6M8HZ11</accession>
<dbReference type="EMBL" id="CP053710">
    <property type="protein sequence ID" value="QKE93496.1"/>
    <property type="molecule type" value="Genomic_DNA"/>
</dbReference>
<reference evidence="1 2" key="1">
    <citation type="journal article" date="2014" name="World J. Microbiol. Biotechnol.">
        <title>Biodiversity and physiological characteristics of Antarctic and Arctic lichens-associated bacteria.</title>
        <authorList>
            <person name="Lee Y.M."/>
            <person name="Kim E.H."/>
            <person name="Lee H.K."/>
            <person name="Hong S.G."/>
        </authorList>
    </citation>
    <scope>NUCLEOTIDE SEQUENCE [LARGE SCALE GENOMIC DNA]</scope>
    <source>
        <strain evidence="1 2">PAMC 26569</strain>
        <plasmid evidence="1">unnamed2</plasmid>
    </source>
</reference>
<gene>
    <name evidence="1" type="ORF">HN018_25360</name>
</gene>
<protein>
    <submittedName>
        <fullName evidence="1">Uncharacterized protein</fullName>
    </submittedName>
</protein>
<sequence>MLLLLAGLLVGGITLPHQDSRSVEFQPVEVRRRFPLSDVGSAVVQRVPGLKHQGFISAQRRLLVARMHACDKLAGPDQVFFINEHFSDTTHKFRANVNSVGVCAAISERDAGQKPRPVLLLPVVTTPSGNIAIRLPR</sequence>
<dbReference type="AlphaFoldDB" id="A0A6M8HZ11"/>
<evidence type="ECO:0000313" key="2">
    <source>
        <dbReference type="Proteomes" id="UP000500767"/>
    </source>
</evidence>
<organism evidence="1 2">
    <name type="scientific">Lichenicola cladoniae</name>
    <dbReference type="NCBI Taxonomy" id="1484109"/>
    <lineage>
        <taxon>Bacteria</taxon>
        <taxon>Pseudomonadati</taxon>
        <taxon>Pseudomonadota</taxon>
        <taxon>Alphaproteobacteria</taxon>
        <taxon>Acetobacterales</taxon>
        <taxon>Acetobacteraceae</taxon>
        <taxon>Lichenicola</taxon>
    </lineage>
</organism>